<dbReference type="RefSeq" id="WP_034494261.1">
    <property type="nucleotide sequence ID" value="NZ_JMPI01000022.1"/>
</dbReference>
<dbReference type="Proteomes" id="UP000028653">
    <property type="component" value="Unassembled WGS sequence"/>
</dbReference>
<comment type="similarity">
    <text evidence="2">Belongs to the binding-protein-dependent transport system permease family. CysTW subfamily.</text>
</comment>
<keyword evidence="3 9" id="KW-0813">Transport</keyword>
<dbReference type="FunFam" id="1.10.3720.10:FF:000043">
    <property type="entry name" value="Putrescine ABC transporter permease PotH"/>
    <property type="match status" value="1"/>
</dbReference>
<evidence type="ECO:0000313" key="11">
    <source>
        <dbReference type="EMBL" id="KFC82875.1"/>
    </source>
</evidence>
<keyword evidence="7 9" id="KW-1133">Transmembrane helix</keyword>
<keyword evidence="5" id="KW-0997">Cell inner membrane</keyword>
<feature type="transmembrane region" description="Helical" evidence="9">
    <location>
        <begin position="103"/>
        <end position="122"/>
    </location>
</feature>
<gene>
    <name evidence="11" type="primary">potH</name>
    <name evidence="11" type="ORF">GBAG_1244</name>
</gene>
<evidence type="ECO:0000256" key="6">
    <source>
        <dbReference type="ARBA" id="ARBA00022692"/>
    </source>
</evidence>
<evidence type="ECO:0000256" key="8">
    <source>
        <dbReference type="ARBA" id="ARBA00023136"/>
    </source>
</evidence>
<proteinExistence type="inferred from homology"/>
<keyword evidence="12" id="KW-1185">Reference proteome</keyword>
<comment type="caution">
    <text evidence="11">The sequence shown here is derived from an EMBL/GenBank/DDBJ whole genome shotgun (WGS) entry which is preliminary data.</text>
</comment>
<evidence type="ECO:0000256" key="5">
    <source>
        <dbReference type="ARBA" id="ARBA00022519"/>
    </source>
</evidence>
<dbReference type="NCBIfam" id="NF007963">
    <property type="entry name" value="PRK10683.1"/>
    <property type="match status" value="1"/>
</dbReference>
<dbReference type="PANTHER" id="PTHR42929:SF3">
    <property type="entry name" value="PUTRESCINE TRANSPORT SYSTEM PERMEASE PROTEIN POTH"/>
    <property type="match status" value="1"/>
</dbReference>
<dbReference type="EMBL" id="JMPI01000022">
    <property type="protein sequence ID" value="KFC82875.1"/>
    <property type="molecule type" value="Genomic_DNA"/>
</dbReference>
<evidence type="ECO:0000313" key="12">
    <source>
        <dbReference type="Proteomes" id="UP000028653"/>
    </source>
</evidence>
<feature type="transmembrane region" description="Helical" evidence="9">
    <location>
        <begin position="284"/>
        <end position="305"/>
    </location>
</feature>
<dbReference type="PANTHER" id="PTHR42929">
    <property type="entry name" value="INNER MEMBRANE ABC TRANSPORTER PERMEASE PROTEIN YDCU-RELATED-RELATED"/>
    <property type="match status" value="1"/>
</dbReference>
<dbReference type="CDD" id="cd06261">
    <property type="entry name" value="TM_PBP2"/>
    <property type="match status" value="1"/>
</dbReference>
<feature type="domain" description="ABC transmembrane type-1" evidence="10">
    <location>
        <begin position="99"/>
        <end position="305"/>
    </location>
</feature>
<dbReference type="STRING" id="1006004.GBAG_1244"/>
<dbReference type="PROSITE" id="PS50928">
    <property type="entry name" value="ABC_TM1"/>
    <property type="match status" value="1"/>
</dbReference>
<keyword evidence="8 9" id="KW-0472">Membrane</keyword>
<feature type="transmembrane region" description="Helical" evidence="9">
    <location>
        <begin position="185"/>
        <end position="207"/>
    </location>
</feature>
<organism evidence="11 12">
    <name type="scientific">Buttiauxella agrestis ATCC 33320</name>
    <dbReference type="NCBI Taxonomy" id="1006004"/>
    <lineage>
        <taxon>Bacteria</taxon>
        <taxon>Pseudomonadati</taxon>
        <taxon>Pseudomonadota</taxon>
        <taxon>Gammaproteobacteria</taxon>
        <taxon>Enterobacterales</taxon>
        <taxon>Enterobacteriaceae</taxon>
        <taxon>Buttiauxella</taxon>
    </lineage>
</organism>
<accession>A0A085GGN0</accession>
<evidence type="ECO:0000256" key="7">
    <source>
        <dbReference type="ARBA" id="ARBA00022989"/>
    </source>
</evidence>
<evidence type="ECO:0000256" key="4">
    <source>
        <dbReference type="ARBA" id="ARBA00022475"/>
    </source>
</evidence>
<dbReference type="GO" id="GO:0005886">
    <property type="term" value="C:plasma membrane"/>
    <property type="evidence" value="ECO:0007669"/>
    <property type="project" value="UniProtKB-SubCell"/>
</dbReference>
<feature type="transmembrane region" description="Helical" evidence="9">
    <location>
        <begin position="31"/>
        <end position="52"/>
    </location>
</feature>
<dbReference type="GO" id="GO:0055085">
    <property type="term" value="P:transmembrane transport"/>
    <property type="evidence" value="ECO:0007669"/>
    <property type="project" value="InterPro"/>
</dbReference>
<keyword evidence="4" id="KW-1003">Cell membrane</keyword>
<evidence type="ECO:0000256" key="1">
    <source>
        <dbReference type="ARBA" id="ARBA00004429"/>
    </source>
</evidence>
<reference evidence="11 12" key="1">
    <citation type="submission" date="2014-05" db="EMBL/GenBank/DDBJ databases">
        <title>ATOL: Assembling a taxonomically balanced genome-scale reconstruction of the evolutionary history of the Enterobacteriaceae.</title>
        <authorList>
            <person name="Plunkett G.III."/>
            <person name="Neeno-Eckwall E.C."/>
            <person name="Glasner J.D."/>
            <person name="Perna N.T."/>
        </authorList>
    </citation>
    <scope>NUCLEOTIDE SEQUENCE [LARGE SCALE GENOMIC DNA]</scope>
    <source>
        <strain evidence="11 12">ATCC 33320</strain>
    </source>
</reference>
<feature type="transmembrane region" description="Helical" evidence="9">
    <location>
        <begin position="134"/>
        <end position="155"/>
    </location>
</feature>
<dbReference type="SUPFAM" id="SSF161098">
    <property type="entry name" value="MetI-like"/>
    <property type="match status" value="1"/>
</dbReference>
<dbReference type="Pfam" id="PF00528">
    <property type="entry name" value="BPD_transp_1"/>
    <property type="match status" value="1"/>
</dbReference>
<dbReference type="InterPro" id="IPR000515">
    <property type="entry name" value="MetI-like"/>
</dbReference>
<evidence type="ECO:0000256" key="2">
    <source>
        <dbReference type="ARBA" id="ARBA00007069"/>
    </source>
</evidence>
<keyword evidence="6 9" id="KW-0812">Transmembrane</keyword>
<evidence type="ECO:0000256" key="9">
    <source>
        <dbReference type="RuleBase" id="RU363032"/>
    </source>
</evidence>
<dbReference type="AlphaFoldDB" id="A0A085GGN0"/>
<evidence type="ECO:0000256" key="3">
    <source>
        <dbReference type="ARBA" id="ARBA00022448"/>
    </source>
</evidence>
<sequence>MSTMTERPAEPPASGFKLWLGKMQMRHGRKLVIALPYLWLILLFMLPFLIVFKISFAEIARSIPPYTDLVTWADDQISLALNLANYLQLTDDPLYAEAYLQSLQMAGVSTICCLLLGYPLAWAVAHSKSSTRNILLLLVILPSWTSFLIRVYAWMGILKNNGVLNNVLIWLGVIDQPLVILHTNLAVYIGIVYAYLPFMVLPIYTALTRIDYSLVEASLDLGARPLKTFFSVIVPLTKGGIIAGSMLVFIPAVGEFVIPELLGGPDSIMIGRVLWQEFFNNRDWPVASAVAITMLILLIVPIMWFHKYQNKAAEDHA</sequence>
<protein>
    <submittedName>
        <fullName evidence="11">Permease component of a putrescine transport system</fullName>
    </submittedName>
</protein>
<name>A0A085GGN0_9ENTR</name>
<comment type="subcellular location">
    <subcellularLocation>
        <location evidence="1">Cell inner membrane</location>
        <topology evidence="1">Multi-pass membrane protein</topology>
    </subcellularLocation>
    <subcellularLocation>
        <location evidence="9">Cell membrane</location>
        <topology evidence="9">Multi-pass membrane protein</topology>
    </subcellularLocation>
</comment>
<dbReference type="InterPro" id="IPR035906">
    <property type="entry name" value="MetI-like_sf"/>
</dbReference>
<feature type="transmembrane region" description="Helical" evidence="9">
    <location>
        <begin position="228"/>
        <end position="253"/>
    </location>
</feature>
<evidence type="ECO:0000259" key="10">
    <source>
        <dbReference type="PROSITE" id="PS50928"/>
    </source>
</evidence>
<dbReference type="Gene3D" id="1.10.3720.10">
    <property type="entry name" value="MetI-like"/>
    <property type="match status" value="1"/>
</dbReference>
<dbReference type="eggNOG" id="COG1176">
    <property type="taxonomic scope" value="Bacteria"/>
</dbReference>
<dbReference type="OrthoDB" id="9807047at2"/>